<name>A0A194VM36_CYTMA</name>
<dbReference type="SMR" id="A0A194VM36"/>
<dbReference type="InterPro" id="IPR036291">
    <property type="entry name" value="NAD(P)-bd_dom_sf"/>
</dbReference>
<dbReference type="EMBL" id="CM003098">
    <property type="protein sequence ID" value="KUI65224.1"/>
    <property type="molecule type" value="Genomic_DNA"/>
</dbReference>
<evidence type="ECO:0000256" key="2">
    <source>
        <dbReference type="ARBA" id="ARBA00023002"/>
    </source>
</evidence>
<gene>
    <name evidence="3" type="ORF">VM1G_00031</name>
</gene>
<dbReference type="PANTHER" id="PTHR24320:SF283">
    <property type="entry name" value="RETINOL DEHYDROGENASE 11"/>
    <property type="match status" value="1"/>
</dbReference>
<accession>A0A194VM36</accession>
<evidence type="ECO:0000313" key="3">
    <source>
        <dbReference type="EMBL" id="KUI65224.1"/>
    </source>
</evidence>
<evidence type="ECO:0000313" key="4">
    <source>
        <dbReference type="Proteomes" id="UP000078559"/>
    </source>
</evidence>
<reference evidence="3" key="1">
    <citation type="submission" date="2014-12" db="EMBL/GenBank/DDBJ databases">
        <title>Genome Sequence of Valsa Canker Pathogens Uncovers a Specific Adaption of Colonization on Woody Bark.</title>
        <authorList>
            <person name="Yin Z."/>
            <person name="Liu H."/>
            <person name="Gao X."/>
            <person name="Li Z."/>
            <person name="Song N."/>
            <person name="Ke X."/>
            <person name="Dai Q."/>
            <person name="Wu Y."/>
            <person name="Sun Y."/>
            <person name="Xu J.-R."/>
            <person name="Kang Z.K."/>
            <person name="Wang L."/>
            <person name="Huang L."/>
        </authorList>
    </citation>
    <scope>NUCLEOTIDE SEQUENCE [LARGE SCALE GENOMIC DNA]</scope>
    <source>
        <strain evidence="3">03-8</strain>
    </source>
</reference>
<dbReference type="GO" id="GO:0016491">
    <property type="term" value="F:oxidoreductase activity"/>
    <property type="evidence" value="ECO:0007669"/>
    <property type="project" value="UniProtKB-KW"/>
</dbReference>
<comment type="similarity">
    <text evidence="1">Belongs to the short-chain dehydrogenases/reductases (SDR) family.</text>
</comment>
<keyword evidence="4" id="KW-1185">Reference proteome</keyword>
<sequence length="258" mass="28506">MPIFDGTTNSEKVIQNFASRIKGRTFVITGAAADFDQVRSASETIRSAAPRIVVLINNAGINKASNNQLSANYLGHFLLTSLLMHNLLAAAPDARVVNVSSHGYRISPFRFNDWNFSGGKPYNEWTAYGQAKTAQTLFTIALTKKFKDRGVTSTVVHPGNIFTTGLATQLTMEDLGKVAEIAKRETGVEWYFEPPQQKSLTQGAATHLYAALDPNIPAKSPAYFSNCQIQEPLEYDANPEATEKLWELSEELVKQKFE</sequence>
<protein>
    <submittedName>
        <fullName evidence="3">Short-chain dehydrogenase TIC 32, chloroplastic</fullName>
    </submittedName>
</protein>
<organism evidence="3 4">
    <name type="scientific">Cytospora mali</name>
    <name type="common">Apple Valsa canker fungus</name>
    <name type="synonym">Valsa mali</name>
    <dbReference type="NCBI Taxonomy" id="578113"/>
    <lineage>
        <taxon>Eukaryota</taxon>
        <taxon>Fungi</taxon>
        <taxon>Dikarya</taxon>
        <taxon>Ascomycota</taxon>
        <taxon>Pezizomycotina</taxon>
        <taxon>Sordariomycetes</taxon>
        <taxon>Sordariomycetidae</taxon>
        <taxon>Diaporthales</taxon>
        <taxon>Cytosporaceae</taxon>
        <taxon>Cytospora</taxon>
    </lineage>
</organism>
<keyword evidence="2" id="KW-0560">Oxidoreductase</keyword>
<dbReference type="AlphaFoldDB" id="A0A194VM36"/>
<dbReference type="Proteomes" id="UP000078559">
    <property type="component" value="Chromosome 1"/>
</dbReference>
<dbReference type="Gene3D" id="3.40.50.720">
    <property type="entry name" value="NAD(P)-binding Rossmann-like Domain"/>
    <property type="match status" value="1"/>
</dbReference>
<dbReference type="PANTHER" id="PTHR24320">
    <property type="entry name" value="RETINOL DEHYDROGENASE"/>
    <property type="match status" value="1"/>
</dbReference>
<dbReference type="OrthoDB" id="191139at2759"/>
<dbReference type="Pfam" id="PF00106">
    <property type="entry name" value="adh_short"/>
    <property type="match status" value="1"/>
</dbReference>
<dbReference type="SUPFAM" id="SSF51735">
    <property type="entry name" value="NAD(P)-binding Rossmann-fold domains"/>
    <property type="match status" value="1"/>
</dbReference>
<evidence type="ECO:0000256" key="1">
    <source>
        <dbReference type="ARBA" id="ARBA00006484"/>
    </source>
</evidence>
<proteinExistence type="inferred from homology"/>
<dbReference type="InterPro" id="IPR002347">
    <property type="entry name" value="SDR_fam"/>
</dbReference>